<keyword evidence="2" id="KW-1185">Reference proteome</keyword>
<gene>
    <name evidence="1" type="ORF">ACJRO7_006249</name>
</gene>
<accession>A0ABD3IH50</accession>
<proteinExistence type="predicted"/>
<dbReference type="Proteomes" id="UP001634007">
    <property type="component" value="Unassembled WGS sequence"/>
</dbReference>
<dbReference type="AlphaFoldDB" id="A0ABD3IH50"/>
<evidence type="ECO:0000313" key="1">
    <source>
        <dbReference type="EMBL" id="KAL3714285.1"/>
    </source>
</evidence>
<organism evidence="1 2">
    <name type="scientific">Eucalyptus globulus</name>
    <name type="common">Tasmanian blue gum</name>
    <dbReference type="NCBI Taxonomy" id="34317"/>
    <lineage>
        <taxon>Eukaryota</taxon>
        <taxon>Viridiplantae</taxon>
        <taxon>Streptophyta</taxon>
        <taxon>Embryophyta</taxon>
        <taxon>Tracheophyta</taxon>
        <taxon>Spermatophyta</taxon>
        <taxon>Magnoliopsida</taxon>
        <taxon>eudicotyledons</taxon>
        <taxon>Gunneridae</taxon>
        <taxon>Pentapetalae</taxon>
        <taxon>rosids</taxon>
        <taxon>malvids</taxon>
        <taxon>Myrtales</taxon>
        <taxon>Myrtaceae</taxon>
        <taxon>Myrtoideae</taxon>
        <taxon>Eucalypteae</taxon>
        <taxon>Eucalyptus</taxon>
    </lineage>
</organism>
<comment type="caution">
    <text evidence="1">The sequence shown here is derived from an EMBL/GenBank/DDBJ whole genome shotgun (WGS) entry which is preliminary data.</text>
</comment>
<evidence type="ECO:0000313" key="2">
    <source>
        <dbReference type="Proteomes" id="UP001634007"/>
    </source>
</evidence>
<dbReference type="Gene3D" id="1.25.70.10">
    <property type="entry name" value="Transcription termination factor 3, mitochondrial"/>
    <property type="match status" value="1"/>
</dbReference>
<reference evidence="1 2" key="1">
    <citation type="submission" date="2024-11" db="EMBL/GenBank/DDBJ databases">
        <title>Chromosome-level genome assembly of Eucalyptus globulus Labill. provides insights into its genome evolution.</title>
        <authorList>
            <person name="Li X."/>
        </authorList>
    </citation>
    <scope>NUCLEOTIDE SEQUENCE [LARGE SCALE GENOMIC DNA]</scope>
    <source>
        <strain evidence="1">CL2024</strain>
        <tissue evidence="1">Fresh tender leaves</tissue>
    </source>
</reference>
<name>A0ABD3IH50_EUCGL</name>
<sequence>MSKKHPQVFQYNPDSLEEKVEYLVGEMGCDLDELLHRYEVKKKIIGEGMSIKKLLSVPSERFAKKKLEELAHKA</sequence>
<dbReference type="InterPro" id="IPR038538">
    <property type="entry name" value="MTERF_sf"/>
</dbReference>
<protein>
    <submittedName>
        <fullName evidence="1">Uncharacterized protein</fullName>
    </submittedName>
</protein>
<dbReference type="EMBL" id="JBJKBG010000011">
    <property type="protein sequence ID" value="KAL3714285.1"/>
    <property type="molecule type" value="Genomic_DNA"/>
</dbReference>